<organism evidence="2 3">
    <name type="scientific">Bacillus cereus</name>
    <dbReference type="NCBI Taxonomy" id="1396"/>
    <lineage>
        <taxon>Bacteria</taxon>
        <taxon>Bacillati</taxon>
        <taxon>Bacillota</taxon>
        <taxon>Bacilli</taxon>
        <taxon>Bacillales</taxon>
        <taxon>Bacillaceae</taxon>
        <taxon>Bacillus</taxon>
        <taxon>Bacillus cereus group</taxon>
    </lineage>
</organism>
<gene>
    <name evidence="2" type="ORF">BW897_01705</name>
</gene>
<name>A0A1S9TXZ7_BACCE</name>
<dbReference type="Proteomes" id="UP000190906">
    <property type="component" value="Unassembled WGS sequence"/>
</dbReference>
<sequence>MKFLVVEWHKVTNKNRSVVLVIISCMLIMSGCSNRFVEDGKRKHVLVQASKVLVEVVYKIYKR</sequence>
<evidence type="ECO:0000256" key="1">
    <source>
        <dbReference type="SAM" id="Phobius"/>
    </source>
</evidence>
<keyword evidence="1" id="KW-0472">Membrane</keyword>
<protein>
    <recommendedName>
        <fullName evidence="4">Lipoprotein</fullName>
    </recommendedName>
</protein>
<evidence type="ECO:0000313" key="2">
    <source>
        <dbReference type="EMBL" id="OOR14797.1"/>
    </source>
</evidence>
<comment type="caution">
    <text evidence="2">The sequence shown here is derived from an EMBL/GenBank/DDBJ whole genome shotgun (WGS) entry which is preliminary data.</text>
</comment>
<keyword evidence="1" id="KW-1133">Transmembrane helix</keyword>
<dbReference type="GeneID" id="66263221"/>
<evidence type="ECO:0008006" key="4">
    <source>
        <dbReference type="Google" id="ProtNLM"/>
    </source>
</evidence>
<dbReference type="PROSITE" id="PS51257">
    <property type="entry name" value="PROKAR_LIPOPROTEIN"/>
    <property type="match status" value="1"/>
</dbReference>
<evidence type="ECO:0000313" key="3">
    <source>
        <dbReference type="Proteomes" id="UP000190906"/>
    </source>
</evidence>
<feature type="transmembrane region" description="Helical" evidence="1">
    <location>
        <begin position="18"/>
        <end position="37"/>
    </location>
</feature>
<accession>A0A1S9TXZ7</accession>
<dbReference type="RefSeq" id="WP_078204417.1">
    <property type="nucleotide sequence ID" value="NZ_MUAJ01000001.1"/>
</dbReference>
<reference evidence="2 3" key="1">
    <citation type="submission" date="2017-01" db="EMBL/GenBank/DDBJ databases">
        <title>Bacillus cereus isolates.</title>
        <authorList>
            <person name="Beno S.M."/>
        </authorList>
    </citation>
    <scope>NUCLEOTIDE SEQUENCE [LARGE SCALE GENOMIC DNA]</scope>
    <source>
        <strain evidence="2 3">FSL H8-0485</strain>
    </source>
</reference>
<proteinExistence type="predicted"/>
<dbReference type="AlphaFoldDB" id="A0A1S9TXZ7"/>
<dbReference type="EMBL" id="MUAJ01000001">
    <property type="protein sequence ID" value="OOR14797.1"/>
    <property type="molecule type" value="Genomic_DNA"/>
</dbReference>
<keyword evidence="1" id="KW-0812">Transmembrane</keyword>